<comment type="subcellular location">
    <subcellularLocation>
        <location evidence="1">Cell membrane</location>
        <topology evidence="1">Multi-pass membrane protein</topology>
    </subcellularLocation>
</comment>
<organism evidence="8 9">
    <name type="scientific">Acidiferrimicrobium australe</name>
    <dbReference type="NCBI Taxonomy" id="2664430"/>
    <lineage>
        <taxon>Bacteria</taxon>
        <taxon>Bacillati</taxon>
        <taxon>Actinomycetota</taxon>
        <taxon>Acidimicrobiia</taxon>
        <taxon>Acidimicrobiales</taxon>
        <taxon>Acidimicrobiaceae</taxon>
        <taxon>Acidiferrimicrobium</taxon>
    </lineage>
</organism>
<keyword evidence="4 6" id="KW-1133">Transmembrane helix</keyword>
<dbReference type="Pfam" id="PF13396">
    <property type="entry name" value="PLDc_N"/>
    <property type="match status" value="1"/>
</dbReference>
<gene>
    <name evidence="8" type="ORF">GHK86_14575</name>
</gene>
<feature type="transmembrane region" description="Helical" evidence="6">
    <location>
        <begin position="53"/>
        <end position="73"/>
    </location>
</feature>
<protein>
    <recommendedName>
        <fullName evidence="7">Cardiolipin synthase N-terminal domain-containing protein</fullName>
    </recommendedName>
</protein>
<comment type="caution">
    <text evidence="8">The sequence shown here is derived from an EMBL/GenBank/DDBJ whole genome shotgun (WGS) entry which is preliminary data.</text>
</comment>
<accession>A0ABW9QWW9</accession>
<reference evidence="8 9" key="1">
    <citation type="submission" date="2019-11" db="EMBL/GenBank/DDBJ databases">
        <title>Acidiferrimicrobium australis gen. nov., sp. nov., an acidophilic and obligately heterotrophic, member of the Actinobacteria that catalyses dissimilatory oxido- reduction of iron isolated from metal-rich acidic water in Chile.</title>
        <authorList>
            <person name="Gonzalez D."/>
            <person name="Huber K."/>
            <person name="Hedrich S."/>
            <person name="Rojas-Villalobos C."/>
            <person name="Quatrini R."/>
            <person name="Dinamarca M.A."/>
            <person name="Schwarz A."/>
            <person name="Canales C."/>
            <person name="Nancucheo I."/>
        </authorList>
    </citation>
    <scope>NUCLEOTIDE SEQUENCE [LARGE SCALE GENOMIC DNA]</scope>
    <source>
        <strain evidence="8 9">USS-CCA1</strain>
    </source>
</reference>
<evidence type="ECO:0000256" key="3">
    <source>
        <dbReference type="ARBA" id="ARBA00022692"/>
    </source>
</evidence>
<dbReference type="EMBL" id="WJHE01000780">
    <property type="protein sequence ID" value="MST33939.1"/>
    <property type="molecule type" value="Genomic_DNA"/>
</dbReference>
<evidence type="ECO:0000259" key="7">
    <source>
        <dbReference type="Pfam" id="PF13396"/>
    </source>
</evidence>
<feature type="transmembrane region" description="Helical" evidence="6">
    <location>
        <begin position="14"/>
        <end position="41"/>
    </location>
</feature>
<dbReference type="Proteomes" id="UP000437736">
    <property type="component" value="Unassembled WGS sequence"/>
</dbReference>
<evidence type="ECO:0000256" key="2">
    <source>
        <dbReference type="ARBA" id="ARBA00022475"/>
    </source>
</evidence>
<evidence type="ECO:0000313" key="9">
    <source>
        <dbReference type="Proteomes" id="UP000437736"/>
    </source>
</evidence>
<keyword evidence="5 6" id="KW-0472">Membrane</keyword>
<sequence length="106" mass="11210">MNAPGAGGNVFPVVLGWLLAASIPLVVAQAVVTLWALVAVLLNNDRYGNGNQLVWVVVVLLTGVVGALLYVLIGRQPWEVVSEAVPGRRQRLAAIRDPWGAPGDHP</sequence>
<feature type="domain" description="Cardiolipin synthase N-terminal" evidence="7">
    <location>
        <begin position="31"/>
        <end position="75"/>
    </location>
</feature>
<keyword evidence="3 6" id="KW-0812">Transmembrane</keyword>
<name>A0ABW9QWW9_9ACTN</name>
<evidence type="ECO:0000256" key="5">
    <source>
        <dbReference type="ARBA" id="ARBA00023136"/>
    </source>
</evidence>
<keyword evidence="9" id="KW-1185">Reference proteome</keyword>
<dbReference type="InterPro" id="IPR027379">
    <property type="entry name" value="CLS_N"/>
</dbReference>
<evidence type="ECO:0000256" key="1">
    <source>
        <dbReference type="ARBA" id="ARBA00004651"/>
    </source>
</evidence>
<evidence type="ECO:0000256" key="6">
    <source>
        <dbReference type="SAM" id="Phobius"/>
    </source>
</evidence>
<proteinExistence type="predicted"/>
<evidence type="ECO:0000256" key="4">
    <source>
        <dbReference type="ARBA" id="ARBA00022989"/>
    </source>
</evidence>
<keyword evidence="2" id="KW-1003">Cell membrane</keyword>
<evidence type="ECO:0000313" key="8">
    <source>
        <dbReference type="EMBL" id="MST33939.1"/>
    </source>
</evidence>